<organism evidence="1 2">
    <name type="scientific">Persea americana</name>
    <name type="common">Avocado</name>
    <dbReference type="NCBI Taxonomy" id="3435"/>
    <lineage>
        <taxon>Eukaryota</taxon>
        <taxon>Viridiplantae</taxon>
        <taxon>Streptophyta</taxon>
        <taxon>Embryophyta</taxon>
        <taxon>Tracheophyta</taxon>
        <taxon>Spermatophyta</taxon>
        <taxon>Magnoliopsida</taxon>
        <taxon>Magnoliidae</taxon>
        <taxon>Laurales</taxon>
        <taxon>Lauraceae</taxon>
        <taxon>Persea</taxon>
    </lineage>
</organism>
<sequence>MVLYPGTYMYAWPPHGVTPYQTLMPPPLYWYPYNPHPPIEEYQMNPNWALTMSTPNSQSSLEAPHGRLSAPLPEDLYPTQEELRSYWTVNTEYQGMEEQPMNMEVPTTTSEQSKSPP</sequence>
<keyword evidence="2" id="KW-1185">Reference proteome</keyword>
<protein>
    <submittedName>
        <fullName evidence="1">Uncharacterized protein</fullName>
    </submittedName>
</protein>
<accession>A0ACC2K5D7</accession>
<name>A0ACC2K5D7_PERAE</name>
<proteinExistence type="predicted"/>
<reference evidence="1 2" key="1">
    <citation type="journal article" date="2022" name="Hortic Res">
        <title>A haplotype resolved chromosomal level avocado genome allows analysis of novel avocado genes.</title>
        <authorList>
            <person name="Nath O."/>
            <person name="Fletcher S.J."/>
            <person name="Hayward A."/>
            <person name="Shaw L.M."/>
            <person name="Masouleh A.K."/>
            <person name="Furtado A."/>
            <person name="Henry R.J."/>
            <person name="Mitter N."/>
        </authorList>
    </citation>
    <scope>NUCLEOTIDE SEQUENCE [LARGE SCALE GENOMIC DNA]</scope>
    <source>
        <strain evidence="2">cv. Hass</strain>
    </source>
</reference>
<comment type="caution">
    <text evidence="1">The sequence shown here is derived from an EMBL/GenBank/DDBJ whole genome shotgun (WGS) entry which is preliminary data.</text>
</comment>
<evidence type="ECO:0000313" key="1">
    <source>
        <dbReference type="EMBL" id="KAJ8616325.1"/>
    </source>
</evidence>
<dbReference type="EMBL" id="CM056820">
    <property type="protein sequence ID" value="KAJ8616325.1"/>
    <property type="molecule type" value="Genomic_DNA"/>
</dbReference>
<evidence type="ECO:0000313" key="2">
    <source>
        <dbReference type="Proteomes" id="UP001234297"/>
    </source>
</evidence>
<gene>
    <name evidence="1" type="ORF">MRB53_035697</name>
</gene>
<dbReference type="Proteomes" id="UP001234297">
    <property type="component" value="Chromosome 12"/>
</dbReference>